<evidence type="ECO:0000313" key="2">
    <source>
        <dbReference type="EMBL" id="WYJ95054.1"/>
    </source>
</evidence>
<dbReference type="GO" id="GO:0010181">
    <property type="term" value="F:FMN binding"/>
    <property type="evidence" value="ECO:0007669"/>
    <property type="project" value="InterPro"/>
</dbReference>
<dbReference type="AlphaFoldDB" id="A0A200IUB5"/>
<dbReference type="NCBIfam" id="TIGR00333">
    <property type="entry name" value="nrdI"/>
    <property type="match status" value="1"/>
</dbReference>
<dbReference type="PANTHER" id="PTHR37297">
    <property type="entry name" value="PROTEIN NRDI"/>
    <property type="match status" value="1"/>
</dbReference>
<dbReference type="InterPro" id="IPR029039">
    <property type="entry name" value="Flavoprotein-like_sf"/>
</dbReference>
<evidence type="ECO:0000313" key="1">
    <source>
        <dbReference type="EMBL" id="OUZ28518.1"/>
    </source>
</evidence>
<reference evidence="2" key="3">
    <citation type="submission" date="2024-03" db="EMBL/GenBank/DDBJ databases">
        <title>The Genome Sequence of Enterococcus sp. DIV0238c.</title>
        <authorList>
            <consortium name="The Broad Institute Genomics Platform"/>
            <consortium name="The Broad Institute Microbial Omics Core"/>
            <consortium name="The Broad Institute Genomic Center for Infectious Diseases"/>
            <person name="Earl A."/>
            <person name="Manson A."/>
            <person name="Gilmore M."/>
            <person name="Schwartman J."/>
            <person name="Shea T."/>
            <person name="Abouelleil A."/>
            <person name="Cao P."/>
            <person name="Chapman S."/>
            <person name="Cusick C."/>
            <person name="Young S."/>
            <person name="Neafsey D."/>
            <person name="Nusbaum C."/>
            <person name="Birren B."/>
        </authorList>
    </citation>
    <scope>NUCLEOTIDE SEQUENCE</scope>
    <source>
        <strain evidence="2">9D6_DIV0238</strain>
    </source>
</reference>
<dbReference type="EMBL" id="NIBQ01000004">
    <property type="protein sequence ID" value="OUZ28518.1"/>
    <property type="molecule type" value="Genomic_DNA"/>
</dbReference>
<dbReference type="Pfam" id="PF07972">
    <property type="entry name" value="Flavodoxin_NdrI"/>
    <property type="match status" value="1"/>
</dbReference>
<dbReference type="Gene3D" id="3.40.50.360">
    <property type="match status" value="1"/>
</dbReference>
<dbReference type="PANTHER" id="PTHR37297:SF1">
    <property type="entry name" value="PROTEIN NRDI"/>
    <property type="match status" value="1"/>
</dbReference>
<sequence>MKLVYFTVTGQTRRFIKKLDLPAYEIEPANPFFEINEPFILVVPTYDADITDVINDFLDHQENKEHLIGVAGSGNRNFAELFVYTAKDIARDYNVPLLLSFEFSGTNEDVESFKKVVNELESKRNQRG</sequence>
<dbReference type="PIRSF" id="PIRSF005087">
    <property type="entry name" value="NrdI"/>
    <property type="match status" value="1"/>
</dbReference>
<organism evidence="1">
    <name type="scientific">Candidatus Enterococcus dunnyi</name>
    <dbReference type="NCBI Taxonomy" id="1834192"/>
    <lineage>
        <taxon>Bacteria</taxon>
        <taxon>Bacillati</taxon>
        <taxon>Bacillota</taxon>
        <taxon>Bacilli</taxon>
        <taxon>Lactobacillales</taxon>
        <taxon>Enterococcaceae</taxon>
        <taxon>Enterococcus</taxon>
    </lineage>
</organism>
<name>A0A200IUB5_9ENTE</name>
<keyword evidence="3" id="KW-1185">Reference proteome</keyword>
<dbReference type="OrthoDB" id="350535at2"/>
<reference evidence="2" key="2">
    <citation type="submission" date="2017-05" db="EMBL/GenBank/DDBJ databases">
        <authorList>
            <consortium name="The Broad Institute Genomics Platform"/>
            <consortium name="The Broad Institute Genomic Center for Infectious Diseases"/>
            <person name="Earl A."/>
            <person name="Manson A."/>
            <person name="Schwartman J."/>
            <person name="Gilmore M."/>
            <person name="Abouelleil A."/>
            <person name="Cao P."/>
            <person name="Chapman S."/>
            <person name="Cusick C."/>
            <person name="Shea T."/>
            <person name="Young S."/>
            <person name="Neafsey D."/>
            <person name="Nusbaum C."/>
            <person name="Birren B."/>
        </authorList>
    </citation>
    <scope>NUCLEOTIDE SEQUENCE</scope>
    <source>
        <strain evidence="2">9D6_DIV0238</strain>
    </source>
</reference>
<evidence type="ECO:0000313" key="3">
    <source>
        <dbReference type="Proteomes" id="UP000196151"/>
    </source>
</evidence>
<gene>
    <name evidence="2" type="ORF">A5889_002596</name>
    <name evidence="1" type="ORF">A5889_003273</name>
</gene>
<dbReference type="RefSeq" id="WP_087642294.1">
    <property type="nucleotide sequence ID" value="NZ_CP147246.1"/>
</dbReference>
<dbReference type="Proteomes" id="UP000196151">
    <property type="component" value="Chromosome"/>
</dbReference>
<proteinExistence type="predicted"/>
<accession>A0A200IUB5</accession>
<dbReference type="SUPFAM" id="SSF52218">
    <property type="entry name" value="Flavoproteins"/>
    <property type="match status" value="1"/>
</dbReference>
<reference evidence="1" key="1">
    <citation type="submission" date="2017-05" db="EMBL/GenBank/DDBJ databases">
        <title>The Genome Sequence of Enterococcus sp. 9D6_DIV0238.</title>
        <authorList>
            <consortium name="The Broad Institute Genomics Platform"/>
            <consortium name="The Broad Institute Genomic Center for Infectious Diseases"/>
            <person name="Earl A."/>
            <person name="Manson A."/>
            <person name="Schwartman J."/>
            <person name="Gilmore M."/>
            <person name="Abouelleil A."/>
            <person name="Cao P."/>
            <person name="Chapman S."/>
            <person name="Cusick C."/>
            <person name="Shea T."/>
            <person name="Young S."/>
            <person name="Neafsey D."/>
            <person name="Nusbaum C."/>
            <person name="Birren B."/>
        </authorList>
    </citation>
    <scope>NUCLEOTIDE SEQUENCE [LARGE SCALE GENOMIC DNA]</scope>
    <source>
        <strain evidence="1">9D6_DIV0238</strain>
    </source>
</reference>
<dbReference type="EMBL" id="CP147246">
    <property type="protein sequence ID" value="WYJ95054.1"/>
    <property type="molecule type" value="Genomic_DNA"/>
</dbReference>
<dbReference type="InterPro" id="IPR004465">
    <property type="entry name" value="RNR_NrdI"/>
</dbReference>
<protein>
    <submittedName>
        <fullName evidence="1">NrdI protein</fullName>
    </submittedName>
</protein>